<keyword evidence="1" id="KW-0418">Kinase</keyword>
<reference evidence="1 4" key="2">
    <citation type="submission" date="2016-11" db="EMBL/GenBank/DDBJ databases">
        <title>Genomic analysis of Caldithrix abyssi and proposal of a novel bacterial phylum Caldithrichaeota.</title>
        <authorList>
            <person name="Kublanov I."/>
            <person name="Sigalova O."/>
            <person name="Gavrilov S."/>
            <person name="Lebedinsky A."/>
            <person name="Ivanova N."/>
            <person name="Daum C."/>
            <person name="Reddy T."/>
            <person name="Klenk H.P."/>
            <person name="Goker M."/>
            <person name="Reva O."/>
            <person name="Miroshnichenko M."/>
            <person name="Kyprides N."/>
            <person name="Woyke T."/>
            <person name="Gelfand M."/>
        </authorList>
    </citation>
    <scope>NUCLEOTIDE SEQUENCE [LARGE SCALE GENOMIC DNA]</scope>
    <source>
        <strain evidence="1 4">LF13</strain>
    </source>
</reference>
<reference evidence="2 3" key="1">
    <citation type="submission" date="2011-09" db="EMBL/GenBank/DDBJ databases">
        <title>The permanent draft genome of Caldithrix abyssi DSM 13497.</title>
        <authorList>
            <consortium name="US DOE Joint Genome Institute (JGI-PGF)"/>
            <person name="Lucas S."/>
            <person name="Han J."/>
            <person name="Lapidus A."/>
            <person name="Bruce D."/>
            <person name="Goodwin L."/>
            <person name="Pitluck S."/>
            <person name="Peters L."/>
            <person name="Kyrpides N."/>
            <person name="Mavromatis K."/>
            <person name="Ivanova N."/>
            <person name="Mikhailova N."/>
            <person name="Chertkov O."/>
            <person name="Detter J.C."/>
            <person name="Tapia R."/>
            <person name="Han C."/>
            <person name="Land M."/>
            <person name="Hauser L."/>
            <person name="Markowitz V."/>
            <person name="Cheng J.-F."/>
            <person name="Hugenholtz P."/>
            <person name="Woyke T."/>
            <person name="Wu D."/>
            <person name="Spring S."/>
            <person name="Brambilla E."/>
            <person name="Klenk H.-P."/>
            <person name="Eisen J.A."/>
        </authorList>
    </citation>
    <scope>NUCLEOTIDE SEQUENCE [LARGE SCALE GENOMIC DNA]</scope>
    <source>
        <strain evidence="2 3">DSM 13497</strain>
    </source>
</reference>
<dbReference type="PaxDb" id="880073-Calab_3107"/>
<accession>H1XTU6</accession>
<evidence type="ECO:0000313" key="2">
    <source>
        <dbReference type="EMBL" id="EHO42713.1"/>
    </source>
</evidence>
<dbReference type="InParanoid" id="H1XTU6"/>
<dbReference type="OrthoDB" id="9815133at2"/>
<dbReference type="Proteomes" id="UP000004671">
    <property type="component" value="Chromosome"/>
</dbReference>
<dbReference type="EMBL" id="CM001402">
    <property type="protein sequence ID" value="EHO42713.1"/>
    <property type="molecule type" value="Genomic_DNA"/>
</dbReference>
<sequence length="396" mass="43898">MDQRDFILIGIDGGATKVSARDVQVDPQKKEFTMGRWNATRSYSELPGFLPDFKPVPVTDQLKERDAGKIRITPEEEQQGAVYVEACALVIEDIARQSGQNKVLFGLGMPGLKTADLRGIEVVANGPRIPDYANMLEKRLKLSGIEYVKPLQRIGSDADYCGIGENYSSEGQFKSVTNAYYLGGGTGVADALKLKDQLVPFDQTKSWMAKTWELKTADGRSLEQFASVGGMQRLYAEMSGKSVAELNEQGVYPLQIAELALKNESHALKTFELIVKNLADLLYERIVTLYAGWKNLFGFVNPNRPPLSEKHPYLGALLERVILGQRLGELIQSEAGKVILKAPLEERLNMLIQQSPFLDDRAKNHYADPGKILSVSRLREAPALGAGIDAYLMFQK</sequence>
<dbReference type="AlphaFoldDB" id="H1XTU6"/>
<evidence type="ECO:0000313" key="3">
    <source>
        <dbReference type="Proteomes" id="UP000004671"/>
    </source>
</evidence>
<keyword evidence="3" id="KW-1185">Reference proteome</keyword>
<dbReference type="Proteomes" id="UP000183868">
    <property type="component" value="Chromosome"/>
</dbReference>
<dbReference type="RefSeq" id="WP_006930068.1">
    <property type="nucleotide sequence ID" value="NZ_CM001402.1"/>
</dbReference>
<dbReference type="InterPro" id="IPR043129">
    <property type="entry name" value="ATPase_NBD"/>
</dbReference>
<dbReference type="GO" id="GO:0016301">
    <property type="term" value="F:kinase activity"/>
    <property type="evidence" value="ECO:0007669"/>
    <property type="project" value="UniProtKB-KW"/>
</dbReference>
<organism evidence="2 3">
    <name type="scientific">Caldithrix abyssi DSM 13497</name>
    <dbReference type="NCBI Taxonomy" id="880073"/>
    <lineage>
        <taxon>Bacteria</taxon>
        <taxon>Pseudomonadati</taxon>
        <taxon>Calditrichota</taxon>
        <taxon>Calditrichia</taxon>
        <taxon>Calditrichales</taxon>
        <taxon>Calditrichaceae</taxon>
        <taxon>Caldithrix</taxon>
    </lineage>
</organism>
<evidence type="ECO:0000313" key="4">
    <source>
        <dbReference type="Proteomes" id="UP000183868"/>
    </source>
</evidence>
<dbReference type="KEGG" id="caby:Cabys_1985"/>
<dbReference type="EMBL" id="CP018099">
    <property type="protein sequence ID" value="APF18734.1"/>
    <property type="molecule type" value="Genomic_DNA"/>
</dbReference>
<name>H1XTU6_CALAY</name>
<protein>
    <submittedName>
        <fullName evidence="1">Sugar kinase of the NBD/HSP70 family, may containing an N-terminal HTH domain</fullName>
    </submittedName>
</protein>
<evidence type="ECO:0000313" key="1">
    <source>
        <dbReference type="EMBL" id="APF18734.1"/>
    </source>
</evidence>
<gene>
    <name evidence="1" type="ORF">Cabys_1985</name>
    <name evidence="2" type="ORF">Calab_3107</name>
</gene>
<dbReference type="HOGENOM" id="CLU_695757_0_0_0"/>
<dbReference type="Gene3D" id="3.30.420.40">
    <property type="match status" value="2"/>
</dbReference>
<dbReference type="STRING" id="880073.Cabys_1985"/>
<keyword evidence="1" id="KW-0808">Transferase</keyword>
<dbReference type="SUPFAM" id="SSF53067">
    <property type="entry name" value="Actin-like ATPase domain"/>
    <property type="match status" value="1"/>
</dbReference>
<proteinExistence type="predicted"/>